<dbReference type="Proteomes" id="UP000301751">
    <property type="component" value="Unassembled WGS sequence"/>
</dbReference>
<evidence type="ECO:0000259" key="2">
    <source>
        <dbReference type="Pfam" id="PF13681"/>
    </source>
</evidence>
<keyword evidence="5" id="KW-1185">Reference proteome</keyword>
<feature type="domain" description="Type 4 fimbrial biogenesis protein PilX N-terminal" evidence="3">
    <location>
        <begin position="16"/>
        <end position="65"/>
    </location>
</feature>
<evidence type="ECO:0008006" key="6">
    <source>
        <dbReference type="Google" id="ProtNLM"/>
    </source>
</evidence>
<dbReference type="AlphaFoldDB" id="A0A480B1F1"/>
<evidence type="ECO:0000313" key="4">
    <source>
        <dbReference type="EMBL" id="GCL65685.1"/>
    </source>
</evidence>
<dbReference type="Pfam" id="PF14341">
    <property type="entry name" value="PilX_N"/>
    <property type="match status" value="1"/>
</dbReference>
<organism evidence="4 5">
    <name type="scientific">Pseudaquabacterium pictum</name>
    <dbReference type="NCBI Taxonomy" id="2315236"/>
    <lineage>
        <taxon>Bacteria</taxon>
        <taxon>Pseudomonadati</taxon>
        <taxon>Pseudomonadota</taxon>
        <taxon>Betaproteobacteria</taxon>
        <taxon>Burkholderiales</taxon>
        <taxon>Sphaerotilaceae</taxon>
        <taxon>Pseudaquabacterium</taxon>
    </lineage>
</organism>
<dbReference type="RefSeq" id="WP_137735393.1">
    <property type="nucleotide sequence ID" value="NZ_BJCL01000019.1"/>
</dbReference>
<dbReference type="OrthoDB" id="9809746at2"/>
<evidence type="ECO:0000313" key="5">
    <source>
        <dbReference type="Proteomes" id="UP000301751"/>
    </source>
</evidence>
<feature type="domain" description="PilX/PilW C-terminal" evidence="2">
    <location>
        <begin position="87"/>
        <end position="194"/>
    </location>
</feature>
<keyword evidence="1" id="KW-0472">Membrane</keyword>
<dbReference type="Pfam" id="PF13681">
    <property type="entry name" value="PilX"/>
    <property type="match status" value="1"/>
</dbReference>
<protein>
    <recommendedName>
        <fullName evidence="6">Type IV pilus assembly protein PilX</fullName>
    </recommendedName>
</protein>
<feature type="transmembrane region" description="Helical" evidence="1">
    <location>
        <begin position="16"/>
        <end position="36"/>
    </location>
</feature>
<keyword evidence="1" id="KW-0812">Transmembrane</keyword>
<dbReference type="EMBL" id="BJCL01000019">
    <property type="protein sequence ID" value="GCL65685.1"/>
    <property type="molecule type" value="Genomic_DNA"/>
</dbReference>
<keyword evidence="1" id="KW-1133">Transmembrane helix</keyword>
<dbReference type="InterPro" id="IPR025746">
    <property type="entry name" value="PilX_N_dom"/>
</dbReference>
<accession>A0A480B1F1</accession>
<name>A0A480B1F1_9BURK</name>
<dbReference type="InterPro" id="IPR025205">
    <property type="entry name" value="PilX/PilW_C"/>
</dbReference>
<reference evidence="5" key="1">
    <citation type="submission" date="2019-03" db="EMBL/GenBank/DDBJ databases">
        <title>Aquabacterium pictum sp.nov., the first bacteriochlorophyll a-containing freshwater bacterium in the genus Aquabacterium of the class Betaproteobacteria.</title>
        <authorList>
            <person name="Hirose S."/>
            <person name="Tank M."/>
            <person name="Hara E."/>
            <person name="Tamaki H."/>
            <person name="Takaichi S."/>
            <person name="Haruta S."/>
            <person name="Hanada S."/>
        </authorList>
    </citation>
    <scope>NUCLEOTIDE SEQUENCE [LARGE SCALE GENOMIC DNA]</scope>
    <source>
        <strain evidence="5">W35</strain>
    </source>
</reference>
<gene>
    <name evidence="4" type="ORF">AQPW35_47660</name>
</gene>
<sequence>MSRPVRTPLGNGPAQGFSLIAILLMMVALAMLALGSMNSSILQERMVGNARDRQVALQAAEAAIRDAEIDIELNLNAAVGFAVGCNNGLCISPSDTADSPLSKPLWQDIDWKTTRSYGSRTGAPALLGPNNEALSAQPRYFVENLPVLPPMPGESAAIGGGATPAPRARAYRITVRASGIRPTTVVMLQSVYVKQ</sequence>
<evidence type="ECO:0000259" key="3">
    <source>
        <dbReference type="Pfam" id="PF14341"/>
    </source>
</evidence>
<proteinExistence type="predicted"/>
<comment type="caution">
    <text evidence="4">The sequence shown here is derived from an EMBL/GenBank/DDBJ whole genome shotgun (WGS) entry which is preliminary data.</text>
</comment>
<evidence type="ECO:0000256" key="1">
    <source>
        <dbReference type="SAM" id="Phobius"/>
    </source>
</evidence>